<dbReference type="AlphaFoldDB" id="A0A979G414"/>
<organism evidence="2 3">
    <name type="scientific">Chitinophaga pinensis (strain ATCC 43595 / DSM 2588 / LMG 13176 / NBRC 15968 / NCIMB 11800 / UQM 2034)</name>
    <dbReference type="NCBI Taxonomy" id="485918"/>
    <lineage>
        <taxon>Bacteria</taxon>
        <taxon>Pseudomonadati</taxon>
        <taxon>Bacteroidota</taxon>
        <taxon>Chitinophagia</taxon>
        <taxon>Chitinophagales</taxon>
        <taxon>Chitinophagaceae</taxon>
        <taxon>Chitinophaga</taxon>
    </lineage>
</organism>
<accession>A0A979G414</accession>
<feature type="signal peptide" evidence="1">
    <location>
        <begin position="1"/>
        <end position="21"/>
    </location>
</feature>
<reference evidence="3" key="1">
    <citation type="submission" date="2009-08" db="EMBL/GenBank/DDBJ databases">
        <title>The complete genome of Chitinophaga pinensis DSM 2588.</title>
        <authorList>
            <consortium name="US DOE Joint Genome Institute (JGI-PGF)"/>
            <person name="Lucas S."/>
            <person name="Copeland A."/>
            <person name="Lapidus A."/>
            <person name="Glavina del Rio T."/>
            <person name="Dalin E."/>
            <person name="Tice H."/>
            <person name="Bruce D."/>
            <person name="Goodwin L."/>
            <person name="Pitluck S."/>
            <person name="Kyrpides N."/>
            <person name="Mavromatis K."/>
            <person name="Ivanova N."/>
            <person name="Mikhailova N."/>
            <person name="Sims D."/>
            <person name="Meinche L."/>
            <person name="Brettin T."/>
            <person name="Detter J.C."/>
            <person name="Han C."/>
            <person name="Larimer F."/>
            <person name="Land M."/>
            <person name="Hauser L."/>
            <person name="Markowitz V."/>
            <person name="Cheng J.-F."/>
            <person name="Hugenholtz P."/>
            <person name="Woyke T."/>
            <person name="Wu D."/>
            <person name="Spring S."/>
            <person name="Klenk H.-P."/>
            <person name="Eisen J.A."/>
        </authorList>
    </citation>
    <scope>NUCLEOTIDE SEQUENCE [LARGE SCALE GENOMIC DNA]</scope>
    <source>
        <strain evidence="3">ATCC 43595 / DSM 2588 / LMG 13176 / NBRC 15968 / NCIMB 11800 / UQM 2034</strain>
    </source>
</reference>
<evidence type="ECO:0000313" key="3">
    <source>
        <dbReference type="Proteomes" id="UP000002215"/>
    </source>
</evidence>
<gene>
    <name evidence="2" type="ordered locus">Cpin_2935</name>
</gene>
<dbReference type="Proteomes" id="UP000002215">
    <property type="component" value="Chromosome"/>
</dbReference>
<reference evidence="2 3" key="2">
    <citation type="journal article" date="2010" name="Stand. Genomic Sci.">
        <title>Complete genome sequence of Chitinophaga pinensis type strain (UQM 2034).</title>
        <authorList>
            <person name="Glavina Del Rio T."/>
            <person name="Abt B."/>
            <person name="Spring S."/>
            <person name="Lapidus A."/>
            <person name="Nolan M."/>
            <person name="Tice H."/>
            <person name="Copeland A."/>
            <person name="Cheng J.F."/>
            <person name="Chen F."/>
            <person name="Bruce D."/>
            <person name="Goodwin L."/>
            <person name="Pitluck S."/>
            <person name="Ivanova N."/>
            <person name="Mavromatis K."/>
            <person name="Mikhailova N."/>
            <person name="Pati A."/>
            <person name="Chen A."/>
            <person name="Palaniappan K."/>
            <person name="Land M."/>
            <person name="Hauser L."/>
            <person name="Chang Y.J."/>
            <person name="Jeffries C.D."/>
            <person name="Chain P."/>
            <person name="Saunders E."/>
            <person name="Detter J.C."/>
            <person name="Brettin T."/>
            <person name="Rohde M."/>
            <person name="Goker M."/>
            <person name="Bristow J."/>
            <person name="Eisen J.A."/>
            <person name="Markowitz V."/>
            <person name="Hugenholtz P."/>
            <person name="Kyrpides N.C."/>
            <person name="Klenk H.P."/>
            <person name="Lucas S."/>
        </authorList>
    </citation>
    <scope>NUCLEOTIDE SEQUENCE [LARGE SCALE GENOMIC DNA]</scope>
    <source>
        <strain evidence="3">ATCC 43595 / DSM 2588 / LMG 13176 / NBRC 15968 / NCIMB 11800 / UQM 2034</strain>
    </source>
</reference>
<sequence length="246" mass="27761">MITYFSIHILVTLLSSGYSPALIENAYSQPQAFNSMFQPEKVLALKKTVAPELTAPKGYRVVDRIGGDLNRDGIPDSILIVKSTEMGGFEMDQGNKLIDRNRRGLIIFLGRKGQFKKAVENLQCFSSENEDGGVYTAPELSIEILRNKLYIHYAHGRYGCWKYTFRFRGADFDLIGYDASNNTGPRIDRQVSINFLTKRRLERINKNVTAEGGDEVFDEKWSDISLEGLAKLSNIEDFDNLGEGGW</sequence>
<evidence type="ECO:0000313" key="2">
    <source>
        <dbReference type="EMBL" id="ACU60414.1"/>
    </source>
</evidence>
<dbReference type="EMBL" id="CP001699">
    <property type="protein sequence ID" value="ACU60414.1"/>
    <property type="molecule type" value="Genomic_DNA"/>
</dbReference>
<name>A0A979G414_CHIPD</name>
<dbReference type="OrthoDB" id="86940at2"/>
<keyword evidence="1" id="KW-0732">Signal</keyword>
<dbReference type="KEGG" id="cpi:Cpin_2935"/>
<feature type="chain" id="PRO_5037240238" description="VCBS repeat-containing protein" evidence="1">
    <location>
        <begin position="22"/>
        <end position="246"/>
    </location>
</feature>
<evidence type="ECO:0008006" key="4">
    <source>
        <dbReference type="Google" id="ProtNLM"/>
    </source>
</evidence>
<proteinExistence type="predicted"/>
<dbReference type="RefSeq" id="WP_012790590.1">
    <property type="nucleotide sequence ID" value="NC_013132.1"/>
</dbReference>
<evidence type="ECO:0000256" key="1">
    <source>
        <dbReference type="SAM" id="SignalP"/>
    </source>
</evidence>
<protein>
    <recommendedName>
        <fullName evidence="4">VCBS repeat-containing protein</fullName>
    </recommendedName>
</protein>